<evidence type="ECO:0000313" key="1">
    <source>
        <dbReference type="EMBL" id="VDO63179.1"/>
    </source>
</evidence>
<keyword evidence="2" id="KW-1185">Reference proteome</keyword>
<dbReference type="Proteomes" id="UP000050761">
    <property type="component" value="Unassembled WGS sequence"/>
</dbReference>
<reference evidence="1 2" key="1">
    <citation type="submission" date="2018-11" db="EMBL/GenBank/DDBJ databases">
        <authorList>
            <consortium name="Pathogen Informatics"/>
        </authorList>
    </citation>
    <scope>NUCLEOTIDE SEQUENCE [LARGE SCALE GENOMIC DNA]</scope>
</reference>
<dbReference type="WBParaSite" id="HPBE_0000502801-mRNA-1">
    <property type="protein sequence ID" value="HPBE_0000502801-mRNA-1"/>
    <property type="gene ID" value="HPBE_0000502801"/>
</dbReference>
<protein>
    <submittedName>
        <fullName evidence="3">CRIB domain-containing protein</fullName>
    </submittedName>
</protein>
<dbReference type="AlphaFoldDB" id="A0A183FF07"/>
<evidence type="ECO:0000313" key="3">
    <source>
        <dbReference type="WBParaSite" id="HPBE_0000502801-mRNA-1"/>
    </source>
</evidence>
<name>A0A183FF07_HELPZ</name>
<organism evidence="2 3">
    <name type="scientific">Heligmosomoides polygyrus</name>
    <name type="common">Parasitic roundworm</name>
    <dbReference type="NCBI Taxonomy" id="6339"/>
    <lineage>
        <taxon>Eukaryota</taxon>
        <taxon>Metazoa</taxon>
        <taxon>Ecdysozoa</taxon>
        <taxon>Nematoda</taxon>
        <taxon>Chromadorea</taxon>
        <taxon>Rhabditida</taxon>
        <taxon>Rhabditina</taxon>
        <taxon>Rhabditomorpha</taxon>
        <taxon>Strongyloidea</taxon>
        <taxon>Heligmosomidae</taxon>
        <taxon>Heligmosomoides</taxon>
    </lineage>
</organism>
<dbReference type="EMBL" id="UZAH01025401">
    <property type="protein sequence ID" value="VDO63179.1"/>
    <property type="molecule type" value="Genomic_DNA"/>
</dbReference>
<sequence length="168" mass="18473">MEYKNRRRQSGWRRTTLIVSGSSKVCKNNKDVPKAAWGFRRRAEHVAHVPGDSEGVLKTLTDVSGGSEDVPNMSSCVEGVLECVPGFGKRAETSQNVRRDGEGVPMTSTKIHWDSVDVPKTSADDVVGPAWGFSRRGKTSSKMRWDSVDVPITSSKLHWDSEAVPKTS</sequence>
<gene>
    <name evidence="1" type="ORF">HPBE_LOCUS5029</name>
</gene>
<reference evidence="3" key="2">
    <citation type="submission" date="2019-09" db="UniProtKB">
        <authorList>
            <consortium name="WormBaseParasite"/>
        </authorList>
    </citation>
    <scope>IDENTIFICATION</scope>
</reference>
<accession>A0A183FF07</accession>
<evidence type="ECO:0000313" key="2">
    <source>
        <dbReference type="Proteomes" id="UP000050761"/>
    </source>
</evidence>
<proteinExistence type="predicted"/>
<accession>A0A3P7XB72</accession>